<dbReference type="Pfam" id="PF03009">
    <property type="entry name" value="GDPD"/>
    <property type="match status" value="1"/>
</dbReference>
<feature type="domain" description="GP-PDE" evidence="1">
    <location>
        <begin position="11"/>
        <end position="244"/>
    </location>
</feature>
<dbReference type="GO" id="GO:0006629">
    <property type="term" value="P:lipid metabolic process"/>
    <property type="evidence" value="ECO:0007669"/>
    <property type="project" value="InterPro"/>
</dbReference>
<evidence type="ECO:0000313" key="2">
    <source>
        <dbReference type="EMBL" id="VAX10514.1"/>
    </source>
</evidence>
<dbReference type="EMBL" id="UOFY01000051">
    <property type="protein sequence ID" value="VAX10514.1"/>
    <property type="molecule type" value="Genomic_DNA"/>
</dbReference>
<accession>A0A3B1BF20</accession>
<dbReference type="PANTHER" id="PTHR46211">
    <property type="entry name" value="GLYCEROPHOSPHORYL DIESTER PHOSPHODIESTERASE"/>
    <property type="match status" value="1"/>
</dbReference>
<dbReference type="AlphaFoldDB" id="A0A3B1BF20"/>
<keyword evidence="2" id="KW-0378">Hydrolase</keyword>
<dbReference type="PROSITE" id="PS51704">
    <property type="entry name" value="GP_PDE"/>
    <property type="match status" value="1"/>
</dbReference>
<dbReference type="PANTHER" id="PTHR46211:SF1">
    <property type="entry name" value="GLYCEROPHOSPHODIESTER PHOSPHODIESTERASE, CYTOPLASMIC"/>
    <property type="match status" value="1"/>
</dbReference>
<dbReference type="InterPro" id="IPR017946">
    <property type="entry name" value="PLC-like_Pdiesterase_TIM-brl"/>
</dbReference>
<proteinExistence type="predicted"/>
<dbReference type="GO" id="GO:0008889">
    <property type="term" value="F:glycerophosphodiester phosphodiesterase activity"/>
    <property type="evidence" value="ECO:0007669"/>
    <property type="project" value="UniProtKB-EC"/>
</dbReference>
<evidence type="ECO:0000259" key="1">
    <source>
        <dbReference type="PROSITE" id="PS51704"/>
    </source>
</evidence>
<dbReference type="EC" id="3.1.4.46" evidence="2"/>
<reference evidence="2" key="1">
    <citation type="submission" date="2018-06" db="EMBL/GenBank/DDBJ databases">
        <authorList>
            <person name="Zhirakovskaya E."/>
        </authorList>
    </citation>
    <scope>NUCLEOTIDE SEQUENCE</scope>
</reference>
<gene>
    <name evidence="2" type="ORF">MNBD_GAMMA25-1422</name>
</gene>
<name>A0A3B1BF20_9ZZZZ</name>
<dbReference type="InterPro" id="IPR030395">
    <property type="entry name" value="GP_PDE_dom"/>
</dbReference>
<dbReference type="SUPFAM" id="SSF51695">
    <property type="entry name" value="PLC-like phosphodiesterases"/>
    <property type="match status" value="1"/>
</dbReference>
<dbReference type="Gene3D" id="3.20.20.190">
    <property type="entry name" value="Phosphatidylinositol (PI) phosphodiesterase"/>
    <property type="match status" value="1"/>
</dbReference>
<protein>
    <submittedName>
        <fullName evidence="2">Glycerophosphoryl diester phosphodiesterase</fullName>
        <ecNumber evidence="2">3.1.4.46</ecNumber>
    </submittedName>
</protein>
<organism evidence="2">
    <name type="scientific">hydrothermal vent metagenome</name>
    <dbReference type="NCBI Taxonomy" id="652676"/>
    <lineage>
        <taxon>unclassified sequences</taxon>
        <taxon>metagenomes</taxon>
        <taxon>ecological metagenomes</taxon>
    </lineage>
</organism>
<sequence>MRGYEVNIAADRLVAHRGYPRHYPENTLSGIDAAIQAGAKYIEVDVQLSADGVAMLFHDRDLQRLCHQPGALYRYGLRELKMFRSGGSKIPELKALTVLLESHPSVTAFIELKRISIAHFGEEQIVTTVLNILQPVLNQCVMISYSLSALEKVRELSSQPIAVVADNWLELKQIPVQALQPEYLFCDIQSLPEQDDVHIPGAVLAVYECIDAGLAREVLNRGVDLVETFAIGEMIVSLQKGKDL</sequence>